<keyword evidence="3" id="KW-1185">Reference proteome</keyword>
<proteinExistence type="predicted"/>
<dbReference type="EMBL" id="KQ434795">
    <property type="protein sequence ID" value="KZC05525.1"/>
    <property type="molecule type" value="Genomic_DNA"/>
</dbReference>
<evidence type="ECO:0000313" key="2">
    <source>
        <dbReference type="EMBL" id="KZC05525.1"/>
    </source>
</evidence>
<name>A0A154P0S0_DUFNO</name>
<dbReference type="Proteomes" id="UP000076502">
    <property type="component" value="Unassembled WGS sequence"/>
</dbReference>
<feature type="compositionally biased region" description="Gly residues" evidence="1">
    <location>
        <begin position="15"/>
        <end position="25"/>
    </location>
</feature>
<protein>
    <submittedName>
        <fullName evidence="2">Uncharacterized protein</fullName>
    </submittedName>
</protein>
<feature type="region of interest" description="Disordered" evidence="1">
    <location>
        <begin position="1"/>
        <end position="25"/>
    </location>
</feature>
<dbReference type="AlphaFoldDB" id="A0A154P0S0"/>
<accession>A0A154P0S0</accession>
<evidence type="ECO:0000256" key="1">
    <source>
        <dbReference type="SAM" id="MobiDB-lite"/>
    </source>
</evidence>
<reference evidence="2 3" key="1">
    <citation type="submission" date="2015-07" db="EMBL/GenBank/DDBJ databases">
        <title>The genome of Dufourea novaeangliae.</title>
        <authorList>
            <person name="Pan H."/>
            <person name="Kapheim K."/>
        </authorList>
    </citation>
    <scope>NUCLEOTIDE SEQUENCE [LARGE SCALE GENOMIC DNA]</scope>
    <source>
        <strain evidence="2">0120121106</strain>
        <tissue evidence="2">Whole body</tissue>
    </source>
</reference>
<gene>
    <name evidence="2" type="ORF">WN55_06739</name>
</gene>
<evidence type="ECO:0000313" key="3">
    <source>
        <dbReference type="Proteomes" id="UP000076502"/>
    </source>
</evidence>
<sequence>MCVGGPQTHGRRMGQRGGVIRVGGGRGGMVATAVREGGSVGGFGDLPRREHPPARVLYCDHRYHTTERPRLVLVGVWRRLQKGAALEEKTGGTTLA</sequence>
<organism evidence="2 3">
    <name type="scientific">Dufourea novaeangliae</name>
    <name type="common">Sweat bee</name>
    <dbReference type="NCBI Taxonomy" id="178035"/>
    <lineage>
        <taxon>Eukaryota</taxon>
        <taxon>Metazoa</taxon>
        <taxon>Ecdysozoa</taxon>
        <taxon>Arthropoda</taxon>
        <taxon>Hexapoda</taxon>
        <taxon>Insecta</taxon>
        <taxon>Pterygota</taxon>
        <taxon>Neoptera</taxon>
        <taxon>Endopterygota</taxon>
        <taxon>Hymenoptera</taxon>
        <taxon>Apocrita</taxon>
        <taxon>Aculeata</taxon>
        <taxon>Apoidea</taxon>
        <taxon>Anthophila</taxon>
        <taxon>Halictidae</taxon>
        <taxon>Rophitinae</taxon>
        <taxon>Dufourea</taxon>
    </lineage>
</organism>